<dbReference type="GO" id="GO:0047355">
    <property type="term" value="F:CDP-glycerol glycerophosphotransferase activity"/>
    <property type="evidence" value="ECO:0007669"/>
    <property type="project" value="InterPro"/>
</dbReference>
<keyword evidence="4 9" id="KW-0808">Transferase</keyword>
<feature type="compositionally biased region" description="Basic and acidic residues" evidence="7">
    <location>
        <begin position="492"/>
        <end position="505"/>
    </location>
</feature>
<evidence type="ECO:0000259" key="8">
    <source>
        <dbReference type="Pfam" id="PF00535"/>
    </source>
</evidence>
<dbReference type="Gene3D" id="3.40.50.11820">
    <property type="match status" value="1"/>
</dbReference>
<dbReference type="InterPro" id="IPR029044">
    <property type="entry name" value="Nucleotide-diphossugar_trans"/>
</dbReference>
<dbReference type="GO" id="GO:0016758">
    <property type="term" value="F:hexosyltransferase activity"/>
    <property type="evidence" value="ECO:0007669"/>
    <property type="project" value="UniProtKB-ARBA"/>
</dbReference>
<dbReference type="PATRIC" id="fig|1461584.3.peg.1781"/>
<dbReference type="Pfam" id="PF00535">
    <property type="entry name" value="Glycos_transf_2"/>
    <property type="match status" value="1"/>
</dbReference>
<comment type="similarity">
    <text evidence="2">Belongs to the CDP-glycerol glycerophosphotransferase family.</text>
</comment>
<feature type="region of interest" description="Disordered" evidence="7">
    <location>
        <begin position="488"/>
        <end position="508"/>
    </location>
</feature>
<dbReference type="InterPro" id="IPR001173">
    <property type="entry name" value="Glyco_trans_2-like"/>
</dbReference>
<dbReference type="InterPro" id="IPR043149">
    <property type="entry name" value="TagF_N"/>
</dbReference>
<keyword evidence="3" id="KW-1003">Cell membrane</keyword>
<proteinExistence type="inferred from homology"/>
<reference evidence="9" key="1">
    <citation type="submission" date="2014-07" db="EMBL/GenBank/DDBJ databases">
        <authorList>
            <person name="Urmite Genomes Urmite Genomes"/>
        </authorList>
    </citation>
    <scope>NUCLEOTIDE SEQUENCE</scope>
    <source>
        <strain evidence="9">11W110_air</strain>
    </source>
</reference>
<dbReference type="CDD" id="cd00761">
    <property type="entry name" value="Glyco_tranf_GTA_type"/>
    <property type="match status" value="1"/>
</dbReference>
<dbReference type="AlphaFoldDB" id="A0A078MSQ8"/>
<name>A0A078MSQ8_9MICC</name>
<sequence>MARGQFSLVVAVHNVAEYLPAFLESLLRQRYPMEDLDIVMVDDGSTDGSGDLIAAWNTRHRAGVRLVRQPNAGPGAARNTGLALANGEWVTFCDPDDILHPSYFRAVEAFLATDVSARAQLLATRLVQFQDGTAQMSHRHPLGRKFRYGNMLVDLDENPECIQLHGPTAFLRRRVLQDHGLRFEERLRPKFEDSHLIGRYLAAVGAPVIGIVADARYLYRRNRRRGASLVAGAWADPRAYDELPRLGYLGLLEAVRDRLGRIPAWAHYMVLYDLVWFYIDDKRMHSRTAGASAEQQATMHRWLERIVALIDDPVIDSFGVVSQGWIFHHILLLHYRRRQEGPPTVQQWETDHDRGTTRYSYLFEGETPEEKVFMDGRPVEPVATKIRDHKVLGRTLIRERILILPAGIRPEFVLSGTAVEPTTDRGVPFPASERPRRRPDLVLAQPRPEPPAARRLRSLHDRVTVRSLLTGAPQALAAWDTARRTATRPARRLADGRRRAADRALTRQAAREPAVSRYRSAWVLMDRIDRADDNAEHLYRYLMRNKPDVNAWFLLARDSPDWDRLEHEGFRLVPYGSAAAVPLVLNADFVLSSHLNANIHDPIGRRRFGDDRARFVFLQHGIIKDDLSRWLNQKDIALMITASLGEHESITGGGSEYVLTSQEVRLTGFPRHDALLQAAREHPPHLRRNILIAPTWREYLRDELADHPTATQRRTLFETSEFGRNWLPLLRSDRLAEYCRTNGYRLVLLPHPELEPFIPLLNLPDHIQLRAYHDGSVQEELVNARLLLTDYSSIAFDAAHGGAKVVYLQFDPETIYTGGHIYRRGYFDYLRDGFGPVTATAEEAVAAIIDAAADEPRYAERRRATFAFTDTQSCARVAAAIEALRAPGRAEGR</sequence>
<dbReference type="GO" id="GO:0019350">
    <property type="term" value="P:teichoic acid biosynthetic process"/>
    <property type="evidence" value="ECO:0007669"/>
    <property type="project" value="UniProtKB-KW"/>
</dbReference>
<evidence type="ECO:0000256" key="3">
    <source>
        <dbReference type="ARBA" id="ARBA00022475"/>
    </source>
</evidence>
<keyword evidence="5" id="KW-0777">Teichoic acid biosynthesis</keyword>
<evidence type="ECO:0000256" key="4">
    <source>
        <dbReference type="ARBA" id="ARBA00022679"/>
    </source>
</evidence>
<feature type="region of interest" description="Disordered" evidence="7">
    <location>
        <begin position="419"/>
        <end position="450"/>
    </location>
</feature>
<keyword evidence="6" id="KW-0472">Membrane</keyword>
<dbReference type="SUPFAM" id="SSF53448">
    <property type="entry name" value="Nucleotide-diphospho-sugar transferases"/>
    <property type="match status" value="1"/>
</dbReference>
<evidence type="ECO:0000256" key="2">
    <source>
        <dbReference type="ARBA" id="ARBA00010488"/>
    </source>
</evidence>
<dbReference type="EMBL" id="LN483070">
    <property type="protein sequence ID" value="CEA08452.1"/>
    <property type="molecule type" value="Genomic_DNA"/>
</dbReference>
<organism evidence="9">
    <name type="scientific">Arthrobacter saudimassiliensis</name>
    <dbReference type="NCBI Taxonomy" id="1461584"/>
    <lineage>
        <taxon>Bacteria</taxon>
        <taxon>Bacillati</taxon>
        <taxon>Actinomycetota</taxon>
        <taxon>Actinomycetes</taxon>
        <taxon>Micrococcales</taxon>
        <taxon>Micrococcaceae</taxon>
        <taxon>Arthrobacter</taxon>
    </lineage>
</organism>
<dbReference type="SUPFAM" id="SSF53756">
    <property type="entry name" value="UDP-Glycosyltransferase/glycogen phosphorylase"/>
    <property type="match status" value="1"/>
</dbReference>
<evidence type="ECO:0000256" key="1">
    <source>
        <dbReference type="ARBA" id="ARBA00004202"/>
    </source>
</evidence>
<dbReference type="Gene3D" id="3.40.50.12580">
    <property type="match status" value="1"/>
</dbReference>
<gene>
    <name evidence="9" type="primary">epsH_1</name>
    <name evidence="9" type="ORF">BN1051_01800</name>
</gene>
<evidence type="ECO:0000256" key="6">
    <source>
        <dbReference type="ARBA" id="ARBA00023136"/>
    </source>
</evidence>
<dbReference type="PANTHER" id="PTHR22916:SF3">
    <property type="entry name" value="UDP-GLCNAC:BETAGAL BETA-1,3-N-ACETYLGLUCOSAMINYLTRANSFERASE-LIKE PROTEIN 1"/>
    <property type="match status" value="1"/>
</dbReference>
<protein>
    <submittedName>
        <fullName evidence="9">Putative glycosyltransferase EpsH</fullName>
    </submittedName>
</protein>
<accession>A0A078MSQ8</accession>
<dbReference type="Gene3D" id="3.90.550.10">
    <property type="entry name" value="Spore Coat Polysaccharide Biosynthesis Protein SpsA, Chain A"/>
    <property type="match status" value="1"/>
</dbReference>
<evidence type="ECO:0000256" key="5">
    <source>
        <dbReference type="ARBA" id="ARBA00022944"/>
    </source>
</evidence>
<feature type="domain" description="Glycosyltransferase 2-like" evidence="8">
    <location>
        <begin position="7"/>
        <end position="179"/>
    </location>
</feature>
<dbReference type="InterPro" id="IPR043148">
    <property type="entry name" value="TagF_C"/>
</dbReference>
<evidence type="ECO:0000313" key="9">
    <source>
        <dbReference type="EMBL" id="CEA08452.1"/>
    </source>
</evidence>
<dbReference type="InterPro" id="IPR007554">
    <property type="entry name" value="Glycerophosphate_synth"/>
</dbReference>
<dbReference type="Pfam" id="PF04464">
    <property type="entry name" value="Glyphos_transf"/>
    <property type="match status" value="1"/>
</dbReference>
<dbReference type="PANTHER" id="PTHR22916">
    <property type="entry name" value="GLYCOSYLTRANSFERASE"/>
    <property type="match status" value="1"/>
</dbReference>
<comment type="subcellular location">
    <subcellularLocation>
        <location evidence="1">Cell membrane</location>
        <topology evidence="1">Peripheral membrane protein</topology>
    </subcellularLocation>
</comment>
<dbReference type="GO" id="GO:0005886">
    <property type="term" value="C:plasma membrane"/>
    <property type="evidence" value="ECO:0007669"/>
    <property type="project" value="UniProtKB-SubCell"/>
</dbReference>
<evidence type="ECO:0000256" key="7">
    <source>
        <dbReference type="SAM" id="MobiDB-lite"/>
    </source>
</evidence>